<dbReference type="Proteomes" id="UP000460435">
    <property type="component" value="Unassembled WGS sequence"/>
</dbReference>
<proteinExistence type="predicted"/>
<reference evidence="1 2" key="1">
    <citation type="submission" date="2019-11" db="EMBL/GenBank/DDBJ databases">
        <authorList>
            <person name="Li X.-J."/>
            <person name="Feng X.-M."/>
        </authorList>
    </citation>
    <scope>NUCLEOTIDE SEQUENCE [LARGE SCALE GENOMIC DNA]</scope>
    <source>
        <strain evidence="1 2">XMNu-373</strain>
    </source>
</reference>
<dbReference type="InterPro" id="IPR010982">
    <property type="entry name" value="Lambda_DNA-bd_dom_sf"/>
</dbReference>
<keyword evidence="2" id="KW-1185">Reference proteome</keyword>
<organism evidence="1 2">
    <name type="scientific">Phytoactinopolyspora mesophila</name>
    <dbReference type="NCBI Taxonomy" id="2650750"/>
    <lineage>
        <taxon>Bacteria</taxon>
        <taxon>Bacillati</taxon>
        <taxon>Actinomycetota</taxon>
        <taxon>Actinomycetes</taxon>
        <taxon>Jiangellales</taxon>
        <taxon>Jiangellaceae</taxon>
        <taxon>Phytoactinopolyspora</taxon>
    </lineage>
</organism>
<comment type="caution">
    <text evidence="1">The sequence shown here is derived from an EMBL/GenBank/DDBJ whole genome shotgun (WGS) entry which is preliminary data.</text>
</comment>
<dbReference type="RefSeq" id="WP_162453802.1">
    <property type="nucleotide sequence ID" value="NZ_WLZY01000018.1"/>
</dbReference>
<dbReference type="CDD" id="cd00093">
    <property type="entry name" value="HTH_XRE"/>
    <property type="match status" value="1"/>
</dbReference>
<dbReference type="SUPFAM" id="SSF47413">
    <property type="entry name" value="lambda repressor-like DNA-binding domains"/>
    <property type="match status" value="1"/>
</dbReference>
<dbReference type="GO" id="GO:0003677">
    <property type="term" value="F:DNA binding"/>
    <property type="evidence" value="ECO:0007669"/>
    <property type="project" value="InterPro"/>
</dbReference>
<sequence length="470" mass="50218">MTANVPPPIGQIIRSARHKLGMSQYTLAHELATISGRPTMGRDRVARWERGRQVPRTEWRLWLSAVLKVPPEQLDAGAAAARRLNRLGNAAGATAEPETSSNGRRMQGTPALLPVFRSRVAAGVLAAVLLNPTRAFSLTELADHAGASLASVSKEAQLLADAGILITRNDGAIRLTQAAADKPILGPLTELIRLSYGVPQVIGEEFGQVSGIARIALTSTWAERFAGIPGPEPDNIQVRLTVHDGDAPSRDALRSAAKRAEKRLKRPVRYRIVSATRKAGASGSASHHRLAPGIPQQHVSTPVVHVRPTTPPDGLPAPADPPHLGFEVINRLVDDGELEMISGQAADGTPYFDHASHHLSAADHVSTLAPASAFILVCQSARLIGAGLLAAQGLRLSASADRASANRAVVAQLGTQFEHLELLRRRLLTLDNPIGRDNQVSAEDVEALVPTVRFLLKEACDRVHELGLYT</sequence>
<evidence type="ECO:0000313" key="2">
    <source>
        <dbReference type="Proteomes" id="UP000460435"/>
    </source>
</evidence>
<name>A0A7K3MCN8_9ACTN</name>
<evidence type="ECO:0008006" key="3">
    <source>
        <dbReference type="Google" id="ProtNLM"/>
    </source>
</evidence>
<evidence type="ECO:0000313" key="1">
    <source>
        <dbReference type="EMBL" id="NDL61085.1"/>
    </source>
</evidence>
<dbReference type="InterPro" id="IPR001387">
    <property type="entry name" value="Cro/C1-type_HTH"/>
</dbReference>
<accession>A0A7K3MCN8</accession>
<dbReference type="EMBL" id="WLZY01000018">
    <property type="protein sequence ID" value="NDL61085.1"/>
    <property type="molecule type" value="Genomic_DNA"/>
</dbReference>
<dbReference type="AlphaFoldDB" id="A0A7K3MCN8"/>
<protein>
    <recommendedName>
        <fullName evidence="3">Helix-turn-helix domain-containing protein</fullName>
    </recommendedName>
</protein>
<dbReference type="Gene3D" id="1.10.260.40">
    <property type="entry name" value="lambda repressor-like DNA-binding domains"/>
    <property type="match status" value="1"/>
</dbReference>
<gene>
    <name evidence="1" type="ORF">F7O44_28850</name>
</gene>